<dbReference type="SMART" id="SM00855">
    <property type="entry name" value="PGAM"/>
    <property type="match status" value="1"/>
</dbReference>
<name>A0A125Q7G5_9HYPH</name>
<sequence length="165" mass="17977">MAAITPPPSRIYLLRHAEAAWATPGQRDFDRPLNAKGYADAELIADKAADKGYRPDLLLSSTAARCRDTADAVHRAMGSTLELRFVDELYNASPDIYLEIIDAQEALGSVMLVGHNPTMEQTLEALIGHEALHQALPTGFPTAGLAVLDYDSELTGWQLVDFVID</sequence>
<proteinExistence type="predicted"/>
<organism evidence="1 2">
    <name type="scientific">Rhizobium altiplani</name>
    <dbReference type="NCBI Taxonomy" id="1864509"/>
    <lineage>
        <taxon>Bacteria</taxon>
        <taxon>Pseudomonadati</taxon>
        <taxon>Pseudomonadota</taxon>
        <taxon>Alphaproteobacteria</taxon>
        <taxon>Hyphomicrobiales</taxon>
        <taxon>Rhizobiaceae</taxon>
        <taxon>Rhizobium/Agrobacterium group</taxon>
        <taxon>Rhizobium</taxon>
    </lineage>
</organism>
<comment type="caution">
    <text evidence="1">The sequence shown here is derived from an EMBL/GenBank/DDBJ whole genome shotgun (WGS) entry which is preliminary data.</text>
</comment>
<protein>
    <submittedName>
        <fullName evidence="1">Phosphohistidine phosphatase</fullName>
    </submittedName>
</protein>
<dbReference type="EMBL" id="LNCD01000082">
    <property type="protein sequence ID" value="KWV50992.1"/>
    <property type="molecule type" value="Genomic_DNA"/>
</dbReference>
<dbReference type="OrthoDB" id="9810154at2"/>
<dbReference type="SUPFAM" id="SSF53254">
    <property type="entry name" value="Phosphoglycerate mutase-like"/>
    <property type="match status" value="1"/>
</dbReference>
<dbReference type="PANTHER" id="PTHR47623">
    <property type="entry name" value="OS09G0287300 PROTEIN"/>
    <property type="match status" value="1"/>
</dbReference>
<dbReference type="Pfam" id="PF00300">
    <property type="entry name" value="His_Phos_1"/>
    <property type="match status" value="1"/>
</dbReference>
<accession>A0A125Q7G5</accession>
<gene>
    <name evidence="1" type="ORF">AS026_06575</name>
</gene>
<evidence type="ECO:0000313" key="1">
    <source>
        <dbReference type="EMBL" id="KWV50992.1"/>
    </source>
</evidence>
<reference evidence="1 2" key="1">
    <citation type="submission" date="2015-11" db="EMBL/GenBank/DDBJ databases">
        <title>Draft Genome Sequence of the Strain BR 10423 (Rhizobium sp.) isolated from nodules of Mimosa pudica.</title>
        <authorList>
            <person name="Barauna A.C."/>
            <person name="Zilli J.E."/>
            <person name="Simoes-Araujo J.L."/>
            <person name="Reis V.M."/>
            <person name="James E.K."/>
            <person name="Reis F.B.Jr."/>
            <person name="Rouws L.F."/>
            <person name="Passos S.R."/>
            <person name="Gois S.R."/>
        </authorList>
    </citation>
    <scope>NUCLEOTIDE SEQUENCE [LARGE SCALE GENOMIC DNA]</scope>
    <source>
        <strain evidence="1 2">BR10423</strain>
    </source>
</reference>
<keyword evidence="2" id="KW-1185">Reference proteome</keyword>
<dbReference type="AlphaFoldDB" id="A0A125Q7G5"/>
<dbReference type="RefSeq" id="WP_018854849.1">
    <property type="nucleotide sequence ID" value="NZ_JBBNAS010000188.1"/>
</dbReference>
<dbReference type="InterPro" id="IPR029033">
    <property type="entry name" value="His_PPase_superfam"/>
</dbReference>
<dbReference type="Proteomes" id="UP000068164">
    <property type="component" value="Unassembled WGS sequence"/>
</dbReference>
<dbReference type="Gene3D" id="3.40.50.1240">
    <property type="entry name" value="Phosphoglycerate mutase-like"/>
    <property type="match status" value="1"/>
</dbReference>
<dbReference type="InterPro" id="IPR013078">
    <property type="entry name" value="His_Pase_superF_clade-1"/>
</dbReference>
<dbReference type="PANTHER" id="PTHR47623:SF1">
    <property type="entry name" value="OS09G0287300 PROTEIN"/>
    <property type="match status" value="1"/>
</dbReference>
<dbReference type="CDD" id="cd07067">
    <property type="entry name" value="HP_PGM_like"/>
    <property type="match status" value="1"/>
</dbReference>
<evidence type="ECO:0000313" key="2">
    <source>
        <dbReference type="Proteomes" id="UP000068164"/>
    </source>
</evidence>